<feature type="transmembrane region" description="Helical" evidence="8">
    <location>
        <begin position="110"/>
        <end position="127"/>
    </location>
</feature>
<name>A0A1Y5RYD7_9PROT</name>
<evidence type="ECO:0008006" key="11">
    <source>
        <dbReference type="Google" id="ProtNLM"/>
    </source>
</evidence>
<evidence type="ECO:0000256" key="2">
    <source>
        <dbReference type="ARBA" id="ARBA00022475"/>
    </source>
</evidence>
<dbReference type="GO" id="GO:0005886">
    <property type="term" value="C:plasma membrane"/>
    <property type="evidence" value="ECO:0007669"/>
    <property type="project" value="UniProtKB-SubCell"/>
</dbReference>
<accession>A0A1Y5RYD7</accession>
<dbReference type="GO" id="GO:0016763">
    <property type="term" value="F:pentosyltransferase activity"/>
    <property type="evidence" value="ECO:0007669"/>
    <property type="project" value="TreeGrafter"/>
</dbReference>
<dbReference type="AlphaFoldDB" id="A0A1Y5RYD7"/>
<dbReference type="GO" id="GO:0009103">
    <property type="term" value="P:lipopolysaccharide biosynthetic process"/>
    <property type="evidence" value="ECO:0007669"/>
    <property type="project" value="UniProtKB-ARBA"/>
</dbReference>
<feature type="transmembrane region" description="Helical" evidence="8">
    <location>
        <begin position="201"/>
        <end position="223"/>
    </location>
</feature>
<keyword evidence="4" id="KW-0808">Transferase</keyword>
<dbReference type="InParanoid" id="A0A1Y5RYD7"/>
<evidence type="ECO:0000256" key="5">
    <source>
        <dbReference type="ARBA" id="ARBA00022692"/>
    </source>
</evidence>
<evidence type="ECO:0000256" key="7">
    <source>
        <dbReference type="ARBA" id="ARBA00023136"/>
    </source>
</evidence>
<keyword evidence="5 8" id="KW-0812">Transmembrane</keyword>
<evidence type="ECO:0000256" key="3">
    <source>
        <dbReference type="ARBA" id="ARBA00022676"/>
    </source>
</evidence>
<feature type="transmembrane region" description="Helical" evidence="8">
    <location>
        <begin position="133"/>
        <end position="150"/>
    </location>
</feature>
<feature type="transmembrane region" description="Helical" evidence="8">
    <location>
        <begin position="357"/>
        <end position="375"/>
    </location>
</feature>
<evidence type="ECO:0000256" key="4">
    <source>
        <dbReference type="ARBA" id="ARBA00022679"/>
    </source>
</evidence>
<organism evidence="9 10">
    <name type="scientific">Oceanibacterium hippocampi</name>
    <dbReference type="NCBI Taxonomy" id="745714"/>
    <lineage>
        <taxon>Bacteria</taxon>
        <taxon>Pseudomonadati</taxon>
        <taxon>Pseudomonadota</taxon>
        <taxon>Alphaproteobacteria</taxon>
        <taxon>Sneathiellales</taxon>
        <taxon>Sneathiellaceae</taxon>
        <taxon>Oceanibacterium</taxon>
    </lineage>
</organism>
<keyword evidence="3" id="KW-0328">Glycosyltransferase</keyword>
<dbReference type="EMBL" id="FWFR01000001">
    <property type="protein sequence ID" value="SLN27283.1"/>
    <property type="molecule type" value="Genomic_DNA"/>
</dbReference>
<keyword evidence="6 8" id="KW-1133">Transmembrane helix</keyword>
<feature type="transmembrane region" description="Helical" evidence="8">
    <location>
        <begin position="177"/>
        <end position="194"/>
    </location>
</feature>
<dbReference type="PANTHER" id="PTHR33908:SF11">
    <property type="entry name" value="MEMBRANE PROTEIN"/>
    <property type="match status" value="1"/>
</dbReference>
<sequence length="534" mass="57595">MLATLLRPLSWIVPVLTYLAMMVVRDLYVVEGINPDFISYYQNATHWLAGNTGLAVSGYWGVMYSWIMAVALLVTRDPMTVGWGVLGFTGLCLILAGEIYLRIVGVRPRYRLLAGIALALFSAYWASNQLTPDLLLGSFVVFGGGLYILALRRHSIAMAILAGLVLGVAYLCKTPGLLFAFGIIVGFAIMVLVTRERGLGAVLKIALPALLAMAVVAGPWILVLSNHYGHFTWTTAIERNQGQAIGIEHPNFTEFHKPRDGRITSWEDPSEFGGTGGMIAPEKKPGLVSVLAENVLYAHGVLTSGGWFLLTVGALFALLFHGPGGPRLLAEPWRFGIFGAAIVLLPYMVSYAAQERYYMAAYPFLLGATFGAVQWGEKAGLLSWRLFGFLPAWLPRLLLTLVVAVFLWAPELIRAREIGTRPDGAPAHGAYRQSASLARALDGIGAEGPYAEIGNVNRLSLNAAFATGRQFYGAELDADHLDRARALGVGVLIVDPAFAGRVAADPAWREVSGQLPEPLLAIPAGHARIFVPAG</sequence>
<comment type="subcellular location">
    <subcellularLocation>
        <location evidence="1">Cell membrane</location>
        <topology evidence="1">Multi-pass membrane protein</topology>
    </subcellularLocation>
</comment>
<evidence type="ECO:0000313" key="10">
    <source>
        <dbReference type="Proteomes" id="UP000193200"/>
    </source>
</evidence>
<dbReference type="PANTHER" id="PTHR33908">
    <property type="entry name" value="MANNOSYLTRANSFERASE YKCB-RELATED"/>
    <property type="match status" value="1"/>
</dbReference>
<evidence type="ECO:0000256" key="1">
    <source>
        <dbReference type="ARBA" id="ARBA00004651"/>
    </source>
</evidence>
<feature type="transmembrane region" description="Helical" evidence="8">
    <location>
        <begin position="12"/>
        <end position="30"/>
    </location>
</feature>
<evidence type="ECO:0000256" key="8">
    <source>
        <dbReference type="SAM" id="Phobius"/>
    </source>
</evidence>
<proteinExistence type="predicted"/>
<evidence type="ECO:0000313" key="9">
    <source>
        <dbReference type="EMBL" id="SLN27283.1"/>
    </source>
</evidence>
<dbReference type="Proteomes" id="UP000193200">
    <property type="component" value="Unassembled WGS sequence"/>
</dbReference>
<feature type="transmembrane region" description="Helical" evidence="8">
    <location>
        <begin position="51"/>
        <end position="74"/>
    </location>
</feature>
<evidence type="ECO:0000256" key="6">
    <source>
        <dbReference type="ARBA" id="ARBA00022989"/>
    </source>
</evidence>
<feature type="transmembrane region" description="Helical" evidence="8">
    <location>
        <begin position="387"/>
        <end position="409"/>
    </location>
</feature>
<keyword evidence="10" id="KW-1185">Reference proteome</keyword>
<feature type="transmembrane region" description="Helical" evidence="8">
    <location>
        <begin position="80"/>
        <end position="101"/>
    </location>
</feature>
<keyword evidence="2" id="KW-1003">Cell membrane</keyword>
<protein>
    <recommendedName>
        <fullName evidence="11">Glycosyltransferase RgtA/B/C/D-like domain-containing protein</fullName>
    </recommendedName>
</protein>
<gene>
    <name evidence="9" type="ORF">OCH7691_00882</name>
</gene>
<feature type="transmembrane region" description="Helical" evidence="8">
    <location>
        <begin position="296"/>
        <end position="320"/>
    </location>
</feature>
<keyword evidence="7 8" id="KW-0472">Membrane</keyword>
<feature type="transmembrane region" description="Helical" evidence="8">
    <location>
        <begin position="155"/>
        <end position="171"/>
    </location>
</feature>
<feature type="transmembrane region" description="Helical" evidence="8">
    <location>
        <begin position="332"/>
        <end position="351"/>
    </location>
</feature>
<dbReference type="InterPro" id="IPR050297">
    <property type="entry name" value="LipidA_mod_glycosyltrf_83"/>
</dbReference>
<reference evidence="9 10" key="1">
    <citation type="submission" date="2017-03" db="EMBL/GenBank/DDBJ databases">
        <authorList>
            <person name="Afonso C.L."/>
            <person name="Miller P.J."/>
            <person name="Scott M.A."/>
            <person name="Spackman E."/>
            <person name="Goraichik I."/>
            <person name="Dimitrov K.M."/>
            <person name="Suarez D.L."/>
            <person name="Swayne D.E."/>
        </authorList>
    </citation>
    <scope>NUCLEOTIDE SEQUENCE [LARGE SCALE GENOMIC DNA]</scope>
    <source>
        <strain evidence="9 10">CECT 7691</strain>
    </source>
</reference>